<dbReference type="Proteomes" id="UP000059188">
    <property type="component" value="Unassembled WGS sequence"/>
</dbReference>
<evidence type="ECO:0000313" key="1">
    <source>
        <dbReference type="EMBL" id="CEL64079.1"/>
    </source>
</evidence>
<organism evidence="1 2">
    <name type="scientific">Thanatephorus cucumeris (strain AG1-IB / isolate 7/3/14)</name>
    <name type="common">Lettuce bottom rot fungus</name>
    <name type="synonym">Rhizoctonia solani</name>
    <dbReference type="NCBI Taxonomy" id="1108050"/>
    <lineage>
        <taxon>Eukaryota</taxon>
        <taxon>Fungi</taxon>
        <taxon>Dikarya</taxon>
        <taxon>Basidiomycota</taxon>
        <taxon>Agaricomycotina</taxon>
        <taxon>Agaricomycetes</taxon>
        <taxon>Cantharellales</taxon>
        <taxon>Ceratobasidiaceae</taxon>
        <taxon>Rhizoctonia</taxon>
        <taxon>Rhizoctonia solani AG-1</taxon>
    </lineage>
</organism>
<protein>
    <submittedName>
        <fullName evidence="1">Uncharacterized protein</fullName>
    </submittedName>
</protein>
<name>A0A0B7G4R0_THACB</name>
<sequence length="82" mass="9162">MPPNPPSEETRTFRHWITDIEVSSGSSDSNCKFSARLFVDDEPVCILPWIDGACPLRWSGLLKCHVSPSSIISFRLYHLGTG</sequence>
<accession>A0A0B7G4R0</accession>
<gene>
    <name evidence="1" type="ORF">RSOLAG1IB_11063</name>
</gene>
<keyword evidence="2" id="KW-1185">Reference proteome</keyword>
<reference evidence="1 2" key="1">
    <citation type="submission" date="2014-11" db="EMBL/GenBank/DDBJ databases">
        <authorList>
            <person name="Wibberg Daniel"/>
        </authorList>
    </citation>
    <scope>NUCLEOTIDE SEQUENCE [LARGE SCALE GENOMIC DNA]</scope>
    <source>
        <strain evidence="1">Rhizoctonia solani AG1-IB 7/3/14</strain>
    </source>
</reference>
<dbReference type="STRING" id="1108050.A0A0B7G4R0"/>
<dbReference type="EMBL" id="LN679198">
    <property type="protein sequence ID" value="CEL64079.1"/>
    <property type="molecule type" value="Genomic_DNA"/>
</dbReference>
<proteinExistence type="predicted"/>
<dbReference type="AlphaFoldDB" id="A0A0B7G4R0"/>
<evidence type="ECO:0000313" key="2">
    <source>
        <dbReference type="Proteomes" id="UP000059188"/>
    </source>
</evidence>